<dbReference type="EMBL" id="UYYA01004516">
    <property type="protein sequence ID" value="VDM62235.1"/>
    <property type="molecule type" value="Genomic_DNA"/>
</dbReference>
<organism evidence="3">
    <name type="scientific">Angiostrongylus costaricensis</name>
    <name type="common">Nematode worm</name>
    <dbReference type="NCBI Taxonomy" id="334426"/>
    <lineage>
        <taxon>Eukaryota</taxon>
        <taxon>Metazoa</taxon>
        <taxon>Ecdysozoa</taxon>
        <taxon>Nematoda</taxon>
        <taxon>Chromadorea</taxon>
        <taxon>Rhabditida</taxon>
        <taxon>Rhabditina</taxon>
        <taxon>Rhabditomorpha</taxon>
        <taxon>Strongyloidea</taxon>
        <taxon>Metastrongylidae</taxon>
        <taxon>Angiostrongylus</taxon>
    </lineage>
</organism>
<reference evidence="1 2" key="2">
    <citation type="submission" date="2018-11" db="EMBL/GenBank/DDBJ databases">
        <authorList>
            <consortium name="Pathogen Informatics"/>
        </authorList>
    </citation>
    <scope>NUCLEOTIDE SEQUENCE [LARGE SCALE GENOMIC DNA]</scope>
    <source>
        <strain evidence="1 2">Costa Rica</strain>
    </source>
</reference>
<evidence type="ECO:0000313" key="2">
    <source>
        <dbReference type="Proteomes" id="UP000267027"/>
    </source>
</evidence>
<gene>
    <name evidence="1" type="ORF">ACOC_LOCUS10650</name>
</gene>
<sequence>MQARKIRYDIIGLAETDYAFYYTGEEQFLEACDSRGVSSVHVNTSLSVSIDSFEQLTTPIGRLRLKRCGAIAALTIVFVCAPDIKLW</sequence>
<dbReference type="WBParaSite" id="ACOC_0001064901-mRNA-1">
    <property type="protein sequence ID" value="ACOC_0001064901-mRNA-1"/>
    <property type="gene ID" value="ACOC_0001064901"/>
</dbReference>
<keyword evidence="2" id="KW-1185">Reference proteome</keyword>
<reference evidence="3" key="1">
    <citation type="submission" date="2017-02" db="UniProtKB">
        <authorList>
            <consortium name="WormBaseParasite"/>
        </authorList>
    </citation>
    <scope>IDENTIFICATION</scope>
</reference>
<name>A0A0R3PWT1_ANGCS</name>
<dbReference type="AlphaFoldDB" id="A0A0R3PWT1"/>
<dbReference type="Proteomes" id="UP000267027">
    <property type="component" value="Unassembled WGS sequence"/>
</dbReference>
<proteinExistence type="predicted"/>
<evidence type="ECO:0000313" key="1">
    <source>
        <dbReference type="EMBL" id="VDM62235.1"/>
    </source>
</evidence>
<accession>A0A0R3PWT1</accession>
<protein>
    <submittedName>
        <fullName evidence="3">Aldo_ket_red domain-containing protein</fullName>
    </submittedName>
</protein>
<evidence type="ECO:0000313" key="3">
    <source>
        <dbReference type="WBParaSite" id="ACOC_0001064901-mRNA-1"/>
    </source>
</evidence>